<name>A0A0K8RDF9_IXORI</name>
<feature type="signal peptide" evidence="6">
    <location>
        <begin position="1"/>
        <end position="19"/>
    </location>
</feature>
<comment type="similarity">
    <text evidence="5">Belongs to the salp15 family.</text>
</comment>
<evidence type="ECO:0000256" key="3">
    <source>
        <dbReference type="ARBA" id="ARBA00022729"/>
    </source>
</evidence>
<reference evidence="7" key="1">
    <citation type="submission" date="2012-12" db="EMBL/GenBank/DDBJ databases">
        <title>Identification and characterization of a phenylalanine ammonia-lyase gene family in Isatis indigotica Fort.</title>
        <authorList>
            <person name="Liu Q."/>
            <person name="Chen J."/>
            <person name="Zhou X."/>
            <person name="Di P."/>
            <person name="Xiao Y."/>
            <person name="Xuan H."/>
            <person name="Zhang L."/>
            <person name="Chen W."/>
        </authorList>
    </citation>
    <scope>NUCLEOTIDE SEQUENCE</scope>
    <source>
        <tissue evidence="7">Salivary gland</tissue>
    </source>
</reference>
<dbReference type="InterPro" id="IPR021971">
    <property type="entry name" value="Salp15"/>
</dbReference>
<organism evidence="7">
    <name type="scientific">Ixodes ricinus</name>
    <name type="common">Common tick</name>
    <name type="synonym">Acarus ricinus</name>
    <dbReference type="NCBI Taxonomy" id="34613"/>
    <lineage>
        <taxon>Eukaryota</taxon>
        <taxon>Metazoa</taxon>
        <taxon>Ecdysozoa</taxon>
        <taxon>Arthropoda</taxon>
        <taxon>Chelicerata</taxon>
        <taxon>Arachnida</taxon>
        <taxon>Acari</taxon>
        <taxon>Parasitiformes</taxon>
        <taxon>Ixodida</taxon>
        <taxon>Ixodoidea</taxon>
        <taxon>Ixodidae</taxon>
        <taxon>Ixodinae</taxon>
        <taxon>Ixodes</taxon>
    </lineage>
</organism>
<keyword evidence="2" id="KW-0964">Secreted</keyword>
<dbReference type="EMBL" id="GADI01004905">
    <property type="protein sequence ID" value="JAA68903.1"/>
    <property type="molecule type" value="mRNA"/>
</dbReference>
<keyword evidence="4" id="KW-0325">Glycoprotein</keyword>
<dbReference type="GO" id="GO:0005576">
    <property type="term" value="C:extracellular region"/>
    <property type="evidence" value="ECO:0007669"/>
    <property type="project" value="UniProtKB-SubCell"/>
</dbReference>
<sequence length="107" mass="11586">MARFIWVFLVILLAYQCAGVVNGAAEANSLPGFINNKESVFEKLKGICQKSHGTRVVASADMSNCRVTCATGLFYGIFGSGSTVSLESHEPCDRDAYCEKGQCVYYA</sequence>
<keyword evidence="3 6" id="KW-0732">Signal</keyword>
<evidence type="ECO:0000256" key="6">
    <source>
        <dbReference type="SAM" id="SignalP"/>
    </source>
</evidence>
<dbReference type="Pfam" id="PF12115">
    <property type="entry name" value="Salp15"/>
    <property type="match status" value="1"/>
</dbReference>
<protein>
    <submittedName>
        <fullName evidence="7">Putative ixodes 8-cys protein</fullName>
    </submittedName>
</protein>
<accession>A0A0K8RDF9</accession>
<proteinExistence type="evidence at transcript level"/>
<comment type="subcellular location">
    <subcellularLocation>
        <location evidence="1">Secreted</location>
    </subcellularLocation>
</comment>
<evidence type="ECO:0000313" key="7">
    <source>
        <dbReference type="EMBL" id="JAA68903.1"/>
    </source>
</evidence>
<evidence type="ECO:0000256" key="2">
    <source>
        <dbReference type="ARBA" id="ARBA00022525"/>
    </source>
</evidence>
<evidence type="ECO:0000256" key="5">
    <source>
        <dbReference type="ARBA" id="ARBA00034321"/>
    </source>
</evidence>
<evidence type="ECO:0000256" key="1">
    <source>
        <dbReference type="ARBA" id="ARBA00004613"/>
    </source>
</evidence>
<dbReference type="AlphaFoldDB" id="A0A0K8RDF9"/>
<feature type="chain" id="PRO_5005517317" evidence="6">
    <location>
        <begin position="20"/>
        <end position="107"/>
    </location>
</feature>
<evidence type="ECO:0000256" key="4">
    <source>
        <dbReference type="ARBA" id="ARBA00023180"/>
    </source>
</evidence>